<dbReference type="GO" id="GO:0009055">
    <property type="term" value="F:electron transfer activity"/>
    <property type="evidence" value="ECO:0007669"/>
    <property type="project" value="InterPro"/>
</dbReference>
<sequence>MSSSSIYQFAGNNFYPVYKSSAVDIMEFNSSKFCLKDYASEERYLTGEALYKKNCIFCHTTNMDGDLDLLSLNEVVKRLGQDNITSVVKNGRGEMPVYGFVLSDEEIKIISLYLTELYKKAQ</sequence>
<dbReference type="InterPro" id="IPR009056">
    <property type="entry name" value="Cyt_c-like_dom"/>
</dbReference>
<dbReference type="PROSITE" id="PS51007">
    <property type="entry name" value="CYTC"/>
    <property type="match status" value="1"/>
</dbReference>
<dbReference type="Gene3D" id="1.10.760.10">
    <property type="entry name" value="Cytochrome c-like domain"/>
    <property type="match status" value="1"/>
</dbReference>
<reference evidence="6 7" key="1">
    <citation type="submission" date="2016-09" db="EMBL/GenBank/DDBJ databases">
        <title>Draft genome sequence for the type strain of Desulfuribacillus alkaliarsenatis AHT28, an obligately anaerobic, sulfidogenic bacterium isolated from Russian soda lake sediments.</title>
        <authorList>
            <person name="Abin C.A."/>
            <person name="Hollibaugh J.T."/>
        </authorList>
    </citation>
    <scope>NUCLEOTIDE SEQUENCE [LARGE SCALE GENOMIC DNA]</scope>
    <source>
        <strain evidence="6 7">AHT28</strain>
    </source>
</reference>
<proteinExistence type="predicted"/>
<dbReference type="STRING" id="766136.BHF68_02000"/>
<name>A0A1E5G5K6_9FIRM</name>
<feature type="domain" description="Cytochrome c" evidence="5">
    <location>
        <begin position="42"/>
        <end position="118"/>
    </location>
</feature>
<gene>
    <name evidence="6" type="ORF">BHF68_02000</name>
</gene>
<organism evidence="6 7">
    <name type="scientific">Desulfuribacillus alkaliarsenatis</name>
    <dbReference type="NCBI Taxonomy" id="766136"/>
    <lineage>
        <taxon>Bacteria</taxon>
        <taxon>Bacillati</taxon>
        <taxon>Bacillota</taxon>
        <taxon>Desulfuribacillia</taxon>
        <taxon>Desulfuribacillales</taxon>
        <taxon>Desulfuribacillaceae</taxon>
        <taxon>Desulfuribacillus</taxon>
    </lineage>
</organism>
<dbReference type="EMBL" id="MIJE01000001">
    <property type="protein sequence ID" value="OEF98472.1"/>
    <property type="molecule type" value="Genomic_DNA"/>
</dbReference>
<evidence type="ECO:0000256" key="3">
    <source>
        <dbReference type="ARBA" id="ARBA00023004"/>
    </source>
</evidence>
<evidence type="ECO:0000313" key="6">
    <source>
        <dbReference type="EMBL" id="OEF98472.1"/>
    </source>
</evidence>
<protein>
    <recommendedName>
        <fullName evidence="5">Cytochrome c domain-containing protein</fullName>
    </recommendedName>
</protein>
<evidence type="ECO:0000256" key="2">
    <source>
        <dbReference type="ARBA" id="ARBA00022723"/>
    </source>
</evidence>
<dbReference type="InterPro" id="IPR036909">
    <property type="entry name" value="Cyt_c-like_dom_sf"/>
</dbReference>
<evidence type="ECO:0000256" key="1">
    <source>
        <dbReference type="ARBA" id="ARBA00022617"/>
    </source>
</evidence>
<dbReference type="GO" id="GO:0020037">
    <property type="term" value="F:heme binding"/>
    <property type="evidence" value="ECO:0007669"/>
    <property type="project" value="InterPro"/>
</dbReference>
<dbReference type="GO" id="GO:0046872">
    <property type="term" value="F:metal ion binding"/>
    <property type="evidence" value="ECO:0007669"/>
    <property type="project" value="UniProtKB-KW"/>
</dbReference>
<dbReference type="SUPFAM" id="SSF46626">
    <property type="entry name" value="Cytochrome c"/>
    <property type="match status" value="1"/>
</dbReference>
<keyword evidence="7" id="KW-1185">Reference proteome</keyword>
<dbReference type="Proteomes" id="UP000094296">
    <property type="component" value="Unassembled WGS sequence"/>
</dbReference>
<accession>A0A1E5G5K6</accession>
<evidence type="ECO:0000256" key="4">
    <source>
        <dbReference type="PROSITE-ProRule" id="PRU00433"/>
    </source>
</evidence>
<keyword evidence="3 4" id="KW-0408">Iron</keyword>
<evidence type="ECO:0000259" key="5">
    <source>
        <dbReference type="PROSITE" id="PS51007"/>
    </source>
</evidence>
<evidence type="ECO:0000313" key="7">
    <source>
        <dbReference type="Proteomes" id="UP000094296"/>
    </source>
</evidence>
<dbReference type="Pfam" id="PF13442">
    <property type="entry name" value="Cytochrome_CBB3"/>
    <property type="match status" value="1"/>
</dbReference>
<keyword evidence="1 4" id="KW-0349">Heme</keyword>
<keyword evidence="2 4" id="KW-0479">Metal-binding</keyword>
<dbReference type="AlphaFoldDB" id="A0A1E5G5K6"/>
<comment type="caution">
    <text evidence="6">The sequence shown here is derived from an EMBL/GenBank/DDBJ whole genome shotgun (WGS) entry which is preliminary data.</text>
</comment>